<evidence type="ECO:0000259" key="2">
    <source>
        <dbReference type="Pfam" id="PF25972"/>
    </source>
</evidence>
<feature type="coiled-coil region" evidence="1">
    <location>
        <begin position="76"/>
        <end position="110"/>
    </location>
</feature>
<keyword evidence="1" id="KW-0175">Coiled coil</keyword>
<dbReference type="PANTHER" id="PTHR47383:SF8">
    <property type="entry name" value="OS01G0768300 PROTEIN"/>
    <property type="match status" value="1"/>
</dbReference>
<gene>
    <name evidence="3" type="ORF">BaOVIS_001670</name>
</gene>
<evidence type="ECO:0000313" key="4">
    <source>
        <dbReference type="Proteomes" id="UP001057455"/>
    </source>
</evidence>
<sequence>MDISSLDLSWLPSDADEQLALGFRIISNAYKTRVTSLEAEIRTVRAAAAEKAEHLAAFQKKYSSLEVQLIECTQRGNQLAEENRNLVATIKKLQRDIDRLESLKRAVLHSIQEDRGDADQDYKYYSTDDMLHSTAPRTMIELSGADSMDTFMKRFKGKPQYSGTANTTPTTKLNCNDDKGTVDGRNFVNMARATLTAEDLNAVVGIIRKFNAQMQTKEEALANAQNLLGETNPKLFEEFKQLFQA</sequence>
<evidence type="ECO:0000256" key="1">
    <source>
        <dbReference type="SAM" id="Coils"/>
    </source>
</evidence>
<dbReference type="PANTHER" id="PTHR47383">
    <property type="entry name" value="OS03G0659800 PROTEIN"/>
    <property type="match status" value="1"/>
</dbReference>
<evidence type="ECO:0000313" key="3">
    <source>
        <dbReference type="EMBL" id="GFE52763.1"/>
    </source>
</evidence>
<dbReference type="InterPro" id="IPR058936">
    <property type="entry name" value="At4g15545-like"/>
</dbReference>
<protein>
    <recommendedName>
        <fullName evidence="2">At4g15545-like C-terminal domain-containing protein</fullName>
    </recommendedName>
</protein>
<dbReference type="Pfam" id="PF25972">
    <property type="entry name" value="At4g15545_C"/>
    <property type="match status" value="1"/>
</dbReference>
<dbReference type="AlphaFoldDB" id="A0A9W5T7V1"/>
<dbReference type="InterPro" id="IPR058935">
    <property type="entry name" value="At4g15545-like_C"/>
</dbReference>
<dbReference type="EMBL" id="BLIY01000002">
    <property type="protein sequence ID" value="GFE52763.1"/>
    <property type="molecule type" value="Genomic_DNA"/>
</dbReference>
<dbReference type="Proteomes" id="UP001057455">
    <property type="component" value="Unassembled WGS sequence"/>
</dbReference>
<dbReference type="OrthoDB" id="5599468at2759"/>
<accession>A0A9W5T7V1</accession>
<reference evidence="3" key="1">
    <citation type="submission" date="2019-12" db="EMBL/GenBank/DDBJ databases">
        <title>Genome sequence of Babesia ovis.</title>
        <authorList>
            <person name="Yamagishi J."/>
            <person name="Sevinc F."/>
            <person name="Xuan X."/>
        </authorList>
    </citation>
    <scope>NUCLEOTIDE SEQUENCE</scope>
    <source>
        <strain evidence="3">Selcuk</strain>
    </source>
</reference>
<proteinExistence type="predicted"/>
<comment type="caution">
    <text evidence="3">The sequence shown here is derived from an EMBL/GenBank/DDBJ whole genome shotgun (WGS) entry which is preliminary data.</text>
</comment>
<name>A0A9W5T7V1_BABOV</name>
<keyword evidence="4" id="KW-1185">Reference proteome</keyword>
<organism evidence="3 4">
    <name type="scientific">Babesia ovis</name>
    <dbReference type="NCBI Taxonomy" id="5869"/>
    <lineage>
        <taxon>Eukaryota</taxon>
        <taxon>Sar</taxon>
        <taxon>Alveolata</taxon>
        <taxon>Apicomplexa</taxon>
        <taxon>Aconoidasida</taxon>
        <taxon>Piroplasmida</taxon>
        <taxon>Babesiidae</taxon>
        <taxon>Babesia</taxon>
    </lineage>
</organism>
<feature type="domain" description="At4g15545-like C-terminal" evidence="2">
    <location>
        <begin position="181"/>
        <end position="243"/>
    </location>
</feature>